<sequence>MPPLQRDPPILQELCILLVNDQYGELASKVFSVLCRTGRSTLAALARASYLTGKQIKHGLVTLIQQHLIFHYAADPRVTFYEIDWQQAYSLLRYGRMASMIEHRYGKKASNILLNLVTFGHASVADLNNAYFPPPDTDSDNESEDGEANGSTLPKAAAYVANHSLHSLTNGDGPMTNSGSKTNGAKKENTFLPNNNVANSSVNNKAKRVSDTNASHDHEMADAEEDENNIRTIAELHELIHLLMLNGWIVRVNAAHYLSPGDTHEIARQEILEEEYHGNMPTGTKDKDNLVGQVARRKRRIRDEALAAPHCQSRKRKREDRELDRSSKRLKTMGVDQWTPRNHPGPQDDETLVVRVNMEKLSVAMRTEHLVRLVEKRLSKVTAKIYEAMLWTLEYNQPRCYEPWPDPYVRPDPAAATYVDPSLLITAKDIVKILSRHLDLCEGLDPEAVLEVVPGHRIEEKGNIAPPIKPFDIPFKQRLQLIEKHIWQLSFDPFNFVTWHSSLNGKCTEWHIEYDKIAKTMIQREVDNTIGTRADKLGVKLVRALKKKGRLDEMEMGEAMMMNPNDIRAIVSDLAMKGFVQTQEIPKVDRRESKLSWHLAWFDLQRTREKLLHDTYKGMVRLMQRLAFEKEQVKELLAKAERSDVVGNEDKYLSPGEREALKRFQGVEEALWVQLGREDELVAILRDFVGPFVSV</sequence>
<evidence type="ECO:0000313" key="1">
    <source>
        <dbReference type="EMBL" id="KAF2464625.1"/>
    </source>
</evidence>
<reference evidence="1" key="1">
    <citation type="journal article" date="2020" name="Stud. Mycol.">
        <title>101 Dothideomycetes genomes: a test case for predicting lifestyles and emergence of pathogens.</title>
        <authorList>
            <person name="Haridas S."/>
            <person name="Albert R."/>
            <person name="Binder M."/>
            <person name="Bloem J."/>
            <person name="Labutti K."/>
            <person name="Salamov A."/>
            <person name="Andreopoulos B."/>
            <person name="Baker S."/>
            <person name="Barry K."/>
            <person name="Bills G."/>
            <person name="Bluhm B."/>
            <person name="Cannon C."/>
            <person name="Castanera R."/>
            <person name="Culley D."/>
            <person name="Daum C."/>
            <person name="Ezra D."/>
            <person name="Gonzalez J."/>
            <person name="Henrissat B."/>
            <person name="Kuo A."/>
            <person name="Liang C."/>
            <person name="Lipzen A."/>
            <person name="Lutzoni F."/>
            <person name="Magnuson J."/>
            <person name="Mondo S."/>
            <person name="Nolan M."/>
            <person name="Ohm R."/>
            <person name="Pangilinan J."/>
            <person name="Park H.-J."/>
            <person name="Ramirez L."/>
            <person name="Alfaro M."/>
            <person name="Sun H."/>
            <person name="Tritt A."/>
            <person name="Yoshinaga Y."/>
            <person name="Zwiers L.-H."/>
            <person name="Turgeon B."/>
            <person name="Goodwin S."/>
            <person name="Spatafora J."/>
            <person name="Crous P."/>
            <person name="Grigoriev I."/>
        </authorList>
    </citation>
    <scope>NUCLEOTIDE SEQUENCE</scope>
    <source>
        <strain evidence="1">ATCC 200398</strain>
    </source>
</reference>
<dbReference type="EMBL" id="MU003535">
    <property type="protein sequence ID" value="KAF2464625.1"/>
    <property type="molecule type" value="Genomic_DNA"/>
</dbReference>
<accession>A0ACB6QCN8</accession>
<protein>
    <submittedName>
        <fullName evidence="1">Uncharacterized protein</fullName>
    </submittedName>
</protein>
<proteinExistence type="predicted"/>
<gene>
    <name evidence="1" type="ORF">BDR25DRAFT_271643</name>
</gene>
<keyword evidence="2" id="KW-1185">Reference proteome</keyword>
<organism evidence="1 2">
    <name type="scientific">Lindgomyces ingoldianus</name>
    <dbReference type="NCBI Taxonomy" id="673940"/>
    <lineage>
        <taxon>Eukaryota</taxon>
        <taxon>Fungi</taxon>
        <taxon>Dikarya</taxon>
        <taxon>Ascomycota</taxon>
        <taxon>Pezizomycotina</taxon>
        <taxon>Dothideomycetes</taxon>
        <taxon>Pleosporomycetidae</taxon>
        <taxon>Pleosporales</taxon>
        <taxon>Lindgomycetaceae</taxon>
        <taxon>Lindgomyces</taxon>
    </lineage>
</organism>
<comment type="caution">
    <text evidence="1">The sequence shown here is derived from an EMBL/GenBank/DDBJ whole genome shotgun (WGS) entry which is preliminary data.</text>
</comment>
<dbReference type="Proteomes" id="UP000799755">
    <property type="component" value="Unassembled WGS sequence"/>
</dbReference>
<name>A0ACB6QCN8_9PLEO</name>
<evidence type="ECO:0000313" key="2">
    <source>
        <dbReference type="Proteomes" id="UP000799755"/>
    </source>
</evidence>